<feature type="non-terminal residue" evidence="2">
    <location>
        <position position="544"/>
    </location>
</feature>
<name>A0A6V7HDR5_9HYME</name>
<dbReference type="Proteomes" id="UP000752696">
    <property type="component" value="Unassembled WGS sequence"/>
</dbReference>
<accession>A0A6V7HDR5</accession>
<dbReference type="PANTHER" id="PTHR20872:SF1">
    <property type="entry name" value="F-BOX DOMAIN-CONTAINING PROTEIN"/>
    <property type="match status" value="1"/>
</dbReference>
<dbReference type="Pfam" id="PF00646">
    <property type="entry name" value="F-box"/>
    <property type="match status" value="1"/>
</dbReference>
<dbReference type="EMBL" id="CAJDYZ010010013">
    <property type="protein sequence ID" value="CAD1477460.1"/>
    <property type="molecule type" value="Genomic_DNA"/>
</dbReference>
<dbReference type="AlphaFoldDB" id="A0A6V7HDR5"/>
<dbReference type="InterPro" id="IPR001810">
    <property type="entry name" value="F-box_dom"/>
</dbReference>
<dbReference type="OrthoDB" id="9974792at2759"/>
<dbReference type="PROSITE" id="PS50181">
    <property type="entry name" value="FBOX"/>
    <property type="match status" value="1"/>
</dbReference>
<feature type="domain" description="F-box" evidence="1">
    <location>
        <begin position="19"/>
        <end position="65"/>
    </location>
</feature>
<gene>
    <name evidence="2" type="ORF">MHI_LOCUS726718</name>
</gene>
<dbReference type="PANTHER" id="PTHR20872">
    <property type="match status" value="1"/>
</dbReference>
<dbReference type="InterPro" id="IPR032675">
    <property type="entry name" value="LRR_dom_sf"/>
</dbReference>
<organism evidence="2 3">
    <name type="scientific">Heterotrigona itama</name>
    <dbReference type="NCBI Taxonomy" id="395501"/>
    <lineage>
        <taxon>Eukaryota</taxon>
        <taxon>Metazoa</taxon>
        <taxon>Ecdysozoa</taxon>
        <taxon>Arthropoda</taxon>
        <taxon>Hexapoda</taxon>
        <taxon>Insecta</taxon>
        <taxon>Pterygota</taxon>
        <taxon>Neoptera</taxon>
        <taxon>Endopterygota</taxon>
        <taxon>Hymenoptera</taxon>
        <taxon>Apocrita</taxon>
        <taxon>Aculeata</taxon>
        <taxon>Apoidea</taxon>
        <taxon>Anthophila</taxon>
        <taxon>Apidae</taxon>
        <taxon>Heterotrigona</taxon>
    </lineage>
</organism>
<reference evidence="2" key="1">
    <citation type="submission" date="2020-07" db="EMBL/GenBank/DDBJ databases">
        <authorList>
            <person name="Nazaruddin N."/>
        </authorList>
    </citation>
    <scope>NUCLEOTIDE SEQUENCE</scope>
</reference>
<feature type="non-terminal residue" evidence="2">
    <location>
        <position position="1"/>
    </location>
</feature>
<dbReference type="SMART" id="SM00256">
    <property type="entry name" value="FBOX"/>
    <property type="match status" value="1"/>
</dbReference>
<evidence type="ECO:0000313" key="3">
    <source>
        <dbReference type="Proteomes" id="UP000752696"/>
    </source>
</evidence>
<proteinExistence type="predicted"/>
<comment type="caution">
    <text evidence="2">The sequence shown here is derived from an EMBL/GenBank/DDBJ whole genome shotgun (WGS) entry which is preliminary data.</text>
</comment>
<dbReference type="Gene3D" id="1.20.1280.50">
    <property type="match status" value="1"/>
</dbReference>
<evidence type="ECO:0000259" key="1">
    <source>
        <dbReference type="PROSITE" id="PS50181"/>
    </source>
</evidence>
<dbReference type="SUPFAM" id="SSF52047">
    <property type="entry name" value="RNI-like"/>
    <property type="match status" value="1"/>
</dbReference>
<sequence>LYIDIEEEDTEEDKRNKVYSFWDQTPDLLLEEIFSYLTIRERYYASLVCRSWYRAFKLPRVWSTFTLEDNTLTRGKFNYHSGWQYVLDHMRTSTCLNKIGKNIRSLVFEPMLNFYNLYEFMNMISWYTERQGSDNTSVAGVGTHIHRLKFTFPCNMANTDDPDSIRLFGTGGKLLEALKRLMRNLRNLRCLELIDLMLDSKEALHLMDDICANCTQTLTKLVLINTTRYYCPLLHVGVFINLNVLVISPQNLHEDVIDLIGYTKLEHLHIFQNRYSQKDTTVRLPSRKSWIKMRKNNPHIKVHFEVESHKPTDILLPIDLLEHGNIPCHSIVLDTPNTQISPSTILNHGTFFESTIRVYAFKGLTRYFAPRNFSQRLDEAIVQFCKMCPNLHTLMIRDKISTATILEIVSTAKNLRCLYVRRYSVLKKCDGDWLKIMNWSPAHYQWIKKNSCSYASTEREVSKILNYRWYMLTEREFRDQMSSSDSVILVKLCYQDEKFRAGDDFLQDEYLYPDQAIYNTRCTEFVHTILPNIGFLGQILHAFL</sequence>
<keyword evidence="3" id="KW-1185">Reference proteome</keyword>
<dbReference type="InterPro" id="IPR036047">
    <property type="entry name" value="F-box-like_dom_sf"/>
</dbReference>
<dbReference type="Gene3D" id="3.80.10.10">
    <property type="entry name" value="Ribonuclease Inhibitor"/>
    <property type="match status" value="1"/>
</dbReference>
<dbReference type="SUPFAM" id="SSF81383">
    <property type="entry name" value="F-box domain"/>
    <property type="match status" value="1"/>
</dbReference>
<evidence type="ECO:0000313" key="2">
    <source>
        <dbReference type="EMBL" id="CAD1477460.1"/>
    </source>
</evidence>
<protein>
    <recommendedName>
        <fullName evidence="1">F-box domain-containing protein</fullName>
    </recommendedName>
</protein>